<evidence type="ECO:0000313" key="2">
    <source>
        <dbReference type="Proteomes" id="UP000177418"/>
    </source>
</evidence>
<dbReference type="EMBL" id="MGAV01000026">
    <property type="protein sequence ID" value="OGK53009.1"/>
    <property type="molecule type" value="Genomic_DNA"/>
</dbReference>
<proteinExistence type="predicted"/>
<gene>
    <name evidence="1" type="ORF">A3H78_02235</name>
</gene>
<sequence length="231" mass="25823">MGILLVIGFAILFLNKSTRTYTSYKTRANEFTNDNQNGIIIQRSTIARSAIVIEDEDGSFRVAMSGWNGDETCWIPIHPPGETNIFLQELDRMEKSKTIVIEENLNGIISAFPATYSQESNGFIAQNKTIIENTGIRIQTPVRTTSTAVIARDNNQQTYQSTSVQFDQSTDGWVEQSENSLSSLVETGQLSEPILFQFTADGKAMVEQVGWNKDSAVWVPTNIIQTPLEFR</sequence>
<comment type="caution">
    <text evidence="1">The sequence shown here is derived from an EMBL/GenBank/DDBJ whole genome shotgun (WGS) entry which is preliminary data.</text>
</comment>
<dbReference type="Proteomes" id="UP000177418">
    <property type="component" value="Unassembled WGS sequence"/>
</dbReference>
<reference evidence="1 2" key="1">
    <citation type="journal article" date="2016" name="Nat. Commun.">
        <title>Thousands of microbial genomes shed light on interconnected biogeochemical processes in an aquifer system.</title>
        <authorList>
            <person name="Anantharaman K."/>
            <person name="Brown C.T."/>
            <person name="Hug L.A."/>
            <person name="Sharon I."/>
            <person name="Castelle C.J."/>
            <person name="Probst A.J."/>
            <person name="Thomas B.C."/>
            <person name="Singh A."/>
            <person name="Wilkins M.J."/>
            <person name="Karaoz U."/>
            <person name="Brodie E.L."/>
            <person name="Williams K.H."/>
            <person name="Hubbard S.S."/>
            <person name="Banfield J.F."/>
        </authorList>
    </citation>
    <scope>NUCLEOTIDE SEQUENCE [LARGE SCALE GENOMIC DNA]</scope>
</reference>
<accession>A0A1F7JBM0</accession>
<evidence type="ECO:0000313" key="1">
    <source>
        <dbReference type="EMBL" id="OGK53009.1"/>
    </source>
</evidence>
<dbReference type="AlphaFoldDB" id="A0A1F7JBM0"/>
<protein>
    <submittedName>
        <fullName evidence="1">Uncharacterized protein</fullName>
    </submittedName>
</protein>
<organism evidence="1 2">
    <name type="scientific">Candidatus Roizmanbacteria bacterium RIFCSPLOWO2_02_FULL_36_11</name>
    <dbReference type="NCBI Taxonomy" id="1802071"/>
    <lineage>
        <taxon>Bacteria</taxon>
        <taxon>Candidatus Roizmaniibacteriota</taxon>
    </lineage>
</organism>
<name>A0A1F7JBM0_9BACT</name>